<evidence type="ECO:0000313" key="2">
    <source>
        <dbReference type="Proteomes" id="UP000258344"/>
    </source>
</evidence>
<dbReference type="Proteomes" id="UP000258344">
    <property type="component" value="Segment"/>
</dbReference>
<dbReference type="EMBL" id="FR682616">
    <property type="protein sequence ID" value="CBW47005.1"/>
    <property type="molecule type" value="Genomic_DNA"/>
</dbReference>
<name>E3PZ54_9CAUD</name>
<organism evidence="1 2">
    <name type="scientific">Roseovarius sp. 217 phage 1</name>
    <dbReference type="NCBI Taxonomy" id="874471"/>
    <lineage>
        <taxon>Viruses</taxon>
        <taxon>Duplodnaviria</taxon>
        <taxon>Heunggongvirae</taxon>
        <taxon>Uroviricota</taxon>
        <taxon>Caudoviricetes</taxon>
        <taxon>Schitoviridae</taxon>
        <taxon>Rhodovirinae</taxon>
        <taxon>Plymouthvirus</taxon>
        <taxon>Roseovarius Plymouth podovirus 1</taxon>
    </lineage>
</organism>
<protein>
    <submittedName>
        <fullName evidence="1">Uncharacterized protein</fullName>
    </submittedName>
</protein>
<proteinExistence type="predicted"/>
<reference evidence="1 2" key="1">
    <citation type="journal article" date="2014" name="Front. Microbiol.">
        <title>Comparative genomics defines the core genome of the growing N4-like phage genus and identifies N4-like Roseophage specific genes.</title>
        <authorList>
            <person name="Chan J.Z."/>
            <person name="Millard A.D."/>
            <person name="Mann N.H."/>
            <person name="Schafer H."/>
        </authorList>
    </citation>
    <scope>NUCLEOTIDE SEQUENCE [LARGE SCALE GENOMIC DNA]</scope>
</reference>
<sequence>MITGDDIRRLEEEAANKPKKLLIIDTMQFFEIEIPEDVDPESFLDSDLCRQVCADKILSGMTDLEINRVMKQNPQTKEFEE</sequence>
<evidence type="ECO:0000313" key="1">
    <source>
        <dbReference type="EMBL" id="CBW47005.1"/>
    </source>
</evidence>
<accession>E3PZ54</accession>